<feature type="compositionally biased region" description="Basic and acidic residues" evidence="1">
    <location>
        <begin position="75"/>
        <end position="88"/>
    </location>
</feature>
<organism evidence="2 3">
    <name type="scientific">Muraenolepis orangiensis</name>
    <name type="common">Patagonian moray cod</name>
    <dbReference type="NCBI Taxonomy" id="630683"/>
    <lineage>
        <taxon>Eukaryota</taxon>
        <taxon>Metazoa</taxon>
        <taxon>Chordata</taxon>
        <taxon>Craniata</taxon>
        <taxon>Vertebrata</taxon>
        <taxon>Euteleostomi</taxon>
        <taxon>Actinopterygii</taxon>
        <taxon>Neopterygii</taxon>
        <taxon>Teleostei</taxon>
        <taxon>Neoteleostei</taxon>
        <taxon>Acanthomorphata</taxon>
        <taxon>Zeiogadaria</taxon>
        <taxon>Gadariae</taxon>
        <taxon>Gadiformes</taxon>
        <taxon>Muraenolepidoidei</taxon>
        <taxon>Muraenolepididae</taxon>
        <taxon>Muraenolepis</taxon>
    </lineage>
</organism>
<accession>A0A9Q0ERZ6</accession>
<reference evidence="2" key="1">
    <citation type="submission" date="2022-07" db="EMBL/GenBank/DDBJ databases">
        <title>Chromosome-level genome of Muraenolepis orangiensis.</title>
        <authorList>
            <person name="Kim J."/>
        </authorList>
    </citation>
    <scope>NUCLEOTIDE SEQUENCE</scope>
    <source>
        <strain evidence="2">KU_S4_2022</strain>
        <tissue evidence="2">Muscle</tissue>
    </source>
</reference>
<dbReference type="OrthoDB" id="9421762at2759"/>
<dbReference type="Proteomes" id="UP001148018">
    <property type="component" value="Unassembled WGS sequence"/>
</dbReference>
<feature type="region of interest" description="Disordered" evidence="1">
    <location>
        <begin position="63"/>
        <end position="88"/>
    </location>
</feature>
<gene>
    <name evidence="2" type="ORF">NHX12_021334</name>
</gene>
<dbReference type="AlphaFoldDB" id="A0A9Q0ERZ6"/>
<name>A0A9Q0ERZ6_9TELE</name>
<evidence type="ECO:0000313" key="2">
    <source>
        <dbReference type="EMBL" id="KAJ3611318.1"/>
    </source>
</evidence>
<sequence>MAYYWRARLTSVDQPGCESLPFGPRDFVIGPQCVDVSSRSVHQGSRDSAQGWARQGRTTLEELWKEPPFLKKKTERKEKPKEEDTTTS</sequence>
<comment type="caution">
    <text evidence="2">The sequence shown here is derived from an EMBL/GenBank/DDBJ whole genome shotgun (WGS) entry which is preliminary data.</text>
</comment>
<dbReference type="EMBL" id="JANIIK010000037">
    <property type="protein sequence ID" value="KAJ3611318.1"/>
    <property type="molecule type" value="Genomic_DNA"/>
</dbReference>
<proteinExistence type="predicted"/>
<keyword evidence="3" id="KW-1185">Reference proteome</keyword>
<evidence type="ECO:0000313" key="3">
    <source>
        <dbReference type="Proteomes" id="UP001148018"/>
    </source>
</evidence>
<protein>
    <submittedName>
        <fullName evidence="2">Uncharacterized protein</fullName>
    </submittedName>
</protein>
<evidence type="ECO:0000256" key="1">
    <source>
        <dbReference type="SAM" id="MobiDB-lite"/>
    </source>
</evidence>